<dbReference type="OrthoDB" id="196131at2759"/>
<dbReference type="InterPro" id="IPR014001">
    <property type="entry name" value="Helicase_ATP-bd"/>
</dbReference>
<sequence length="633" mass="68109">MSIEDAAAKLEKFRKKLGKVAKQLAAGTLTADEARDEEARLAKKVAKFERLAAEAEEAAAAAATAQNGKGKKGKKRSQAEADGEAAAAAAPEEAPAADGKAGKKAKKAKKEAAAAAAAAADGDAANGEHHHHHHHHHRHHHHHHSRHHRKHADVGDVGLATAGKPIIKALYTEHPEVAALSAEDVAKVRAERDTTVEGFGPDDDFVAGGPTDIKPVLKFQHTGLPENMLHATRDFVSPSPIQAQCWPIILEGRDLIGIAATGSGKTLGFGLPMLRHIAAQREAGVVSGKGPFAVVMAPTRELALQINEVLEEAGSKCGVRTVCVYGGVPKPPQVDALRRGVEVVVGTPGRMEDLMQEGALQLKQVTYAVLDEADRMLDLGFEPHIRAIMGTTRADRQTLMFSATWPTAVQKLAVAFLSHPVKVNVGSQDLAASHSITQRVEVIEPHARDARLLDLLQQYHGGAKARKNRCIIFVLYKKEAPRVEQLLQRKGWKAVAIHGDISQAQRTDAVEKFKAGTVPLLIATDVAARGLDIPDVEVVINYSFPLTTEDYVHRIGRTGRAGKTGIAHTFFCAGADKPRAGELINVLREAGQEVPQDLLKFGTAVKKKESKMYGAHFRDVDVHARATKVTFDD</sequence>
<dbReference type="SMART" id="SM00487">
    <property type="entry name" value="DEXDc"/>
    <property type="match status" value="1"/>
</dbReference>
<gene>
    <name evidence="16" type="ORF">HYH03_018660</name>
</gene>
<evidence type="ECO:0000256" key="9">
    <source>
        <dbReference type="ARBA" id="ARBA00022840"/>
    </source>
</evidence>
<evidence type="ECO:0000256" key="2">
    <source>
        <dbReference type="ARBA" id="ARBA00009334"/>
    </source>
</evidence>
<feature type="domain" description="Helicase ATP-binding" evidence="14">
    <location>
        <begin position="246"/>
        <end position="423"/>
    </location>
</feature>
<dbReference type="Gene3D" id="3.40.50.300">
    <property type="entry name" value="P-loop containing nucleotide triphosphate hydrolases"/>
    <property type="match status" value="2"/>
</dbReference>
<keyword evidence="9 12" id="KW-0067">ATP-binding</keyword>
<dbReference type="PROSITE" id="PS00039">
    <property type="entry name" value="DEAD_ATP_HELICASE"/>
    <property type="match status" value="1"/>
</dbReference>
<dbReference type="GO" id="GO:0003724">
    <property type="term" value="F:RNA helicase activity"/>
    <property type="evidence" value="ECO:0007669"/>
    <property type="project" value="UniProtKB-EC"/>
</dbReference>
<evidence type="ECO:0000256" key="7">
    <source>
        <dbReference type="ARBA" id="ARBA00022801"/>
    </source>
</evidence>
<dbReference type="InterPro" id="IPR044742">
    <property type="entry name" value="DEAD/DEAH_RhlB"/>
</dbReference>
<keyword evidence="10" id="KW-0539">Nucleus</keyword>
<dbReference type="Proteomes" id="UP000612055">
    <property type="component" value="Unassembled WGS sequence"/>
</dbReference>
<evidence type="ECO:0000256" key="3">
    <source>
        <dbReference type="ARBA" id="ARBA00012552"/>
    </source>
</evidence>
<evidence type="ECO:0000256" key="6">
    <source>
        <dbReference type="ARBA" id="ARBA00022741"/>
    </source>
</evidence>
<comment type="similarity">
    <text evidence="2">Belongs to the DEAD box helicase family. DDX5/DBP2 subfamily.</text>
</comment>
<feature type="compositionally biased region" description="Basic residues" evidence="13">
    <location>
        <begin position="129"/>
        <end position="151"/>
    </location>
</feature>
<keyword evidence="7 12" id="KW-0378">Hydrolase</keyword>
<dbReference type="AlphaFoldDB" id="A0A835XFF8"/>
<keyword evidence="5" id="KW-0698">rRNA processing</keyword>
<dbReference type="CDD" id="cd18787">
    <property type="entry name" value="SF2_C_DEAD"/>
    <property type="match status" value="1"/>
</dbReference>
<feature type="region of interest" description="Disordered" evidence="13">
    <location>
        <begin position="53"/>
        <end position="152"/>
    </location>
</feature>
<dbReference type="InterPro" id="IPR000629">
    <property type="entry name" value="RNA-helicase_DEAD-box_CS"/>
</dbReference>
<organism evidence="16 17">
    <name type="scientific">Edaphochlamys debaryana</name>
    <dbReference type="NCBI Taxonomy" id="47281"/>
    <lineage>
        <taxon>Eukaryota</taxon>
        <taxon>Viridiplantae</taxon>
        <taxon>Chlorophyta</taxon>
        <taxon>core chlorophytes</taxon>
        <taxon>Chlorophyceae</taxon>
        <taxon>CS clade</taxon>
        <taxon>Chlamydomonadales</taxon>
        <taxon>Chlamydomonadales incertae sedis</taxon>
        <taxon>Edaphochlamys</taxon>
    </lineage>
</organism>
<dbReference type="GO" id="GO:0005524">
    <property type="term" value="F:ATP binding"/>
    <property type="evidence" value="ECO:0007669"/>
    <property type="project" value="UniProtKB-KW"/>
</dbReference>
<dbReference type="PANTHER" id="PTHR47958">
    <property type="entry name" value="ATP-DEPENDENT RNA HELICASE DBP3"/>
    <property type="match status" value="1"/>
</dbReference>
<evidence type="ECO:0000256" key="10">
    <source>
        <dbReference type="ARBA" id="ARBA00023242"/>
    </source>
</evidence>
<dbReference type="FunFam" id="3.40.50.300:FF:000008">
    <property type="entry name" value="ATP-dependent RNA helicase RhlB"/>
    <property type="match status" value="1"/>
</dbReference>
<dbReference type="SMART" id="SM00490">
    <property type="entry name" value="HELICc"/>
    <property type="match status" value="1"/>
</dbReference>
<dbReference type="InterPro" id="IPR027417">
    <property type="entry name" value="P-loop_NTPase"/>
</dbReference>
<evidence type="ECO:0000259" key="15">
    <source>
        <dbReference type="PROSITE" id="PS51194"/>
    </source>
</evidence>
<evidence type="ECO:0000256" key="13">
    <source>
        <dbReference type="SAM" id="MobiDB-lite"/>
    </source>
</evidence>
<dbReference type="EC" id="3.6.4.13" evidence="3"/>
<dbReference type="InterPro" id="IPR011545">
    <property type="entry name" value="DEAD/DEAH_box_helicase_dom"/>
</dbReference>
<protein>
    <recommendedName>
        <fullName evidence="3">RNA helicase</fullName>
        <ecNumber evidence="3">3.6.4.13</ecNumber>
    </recommendedName>
</protein>
<reference evidence="16" key="1">
    <citation type="journal article" date="2020" name="bioRxiv">
        <title>Comparative genomics of Chlamydomonas.</title>
        <authorList>
            <person name="Craig R.J."/>
            <person name="Hasan A.R."/>
            <person name="Ness R.W."/>
            <person name="Keightley P.D."/>
        </authorList>
    </citation>
    <scope>NUCLEOTIDE SEQUENCE</scope>
    <source>
        <strain evidence="16">CCAP 11/70</strain>
    </source>
</reference>
<feature type="compositionally biased region" description="Low complexity" evidence="13">
    <location>
        <begin position="84"/>
        <end position="99"/>
    </location>
</feature>
<evidence type="ECO:0000313" key="16">
    <source>
        <dbReference type="EMBL" id="KAG2482399.1"/>
    </source>
</evidence>
<dbReference type="GO" id="GO:0003676">
    <property type="term" value="F:nucleic acid binding"/>
    <property type="evidence" value="ECO:0007669"/>
    <property type="project" value="InterPro"/>
</dbReference>
<dbReference type="Pfam" id="PF00270">
    <property type="entry name" value="DEAD"/>
    <property type="match status" value="1"/>
</dbReference>
<evidence type="ECO:0000256" key="12">
    <source>
        <dbReference type="RuleBase" id="RU000492"/>
    </source>
</evidence>
<feature type="domain" description="Helicase C-terminal" evidence="15">
    <location>
        <begin position="455"/>
        <end position="602"/>
    </location>
</feature>
<evidence type="ECO:0000256" key="4">
    <source>
        <dbReference type="ARBA" id="ARBA00022517"/>
    </source>
</evidence>
<keyword evidence="8 12" id="KW-0347">Helicase</keyword>
<evidence type="ECO:0000256" key="5">
    <source>
        <dbReference type="ARBA" id="ARBA00022552"/>
    </source>
</evidence>
<name>A0A835XFF8_9CHLO</name>
<evidence type="ECO:0000256" key="8">
    <source>
        <dbReference type="ARBA" id="ARBA00022806"/>
    </source>
</evidence>
<dbReference type="PROSITE" id="PS51194">
    <property type="entry name" value="HELICASE_CTER"/>
    <property type="match status" value="1"/>
</dbReference>
<evidence type="ECO:0000259" key="14">
    <source>
        <dbReference type="PROSITE" id="PS51192"/>
    </source>
</evidence>
<keyword evidence="6 12" id="KW-0547">Nucleotide-binding</keyword>
<keyword evidence="4" id="KW-0690">Ribosome biogenesis</keyword>
<evidence type="ECO:0000256" key="1">
    <source>
        <dbReference type="ARBA" id="ARBA00004604"/>
    </source>
</evidence>
<comment type="caution">
    <text evidence="16">The sequence shown here is derived from an EMBL/GenBank/DDBJ whole genome shotgun (WGS) entry which is preliminary data.</text>
</comment>
<dbReference type="EMBL" id="JAEHOE010000225">
    <property type="protein sequence ID" value="KAG2482399.1"/>
    <property type="molecule type" value="Genomic_DNA"/>
</dbReference>
<comment type="subcellular location">
    <subcellularLocation>
        <location evidence="1">Nucleus</location>
        <location evidence="1">Nucleolus</location>
    </subcellularLocation>
</comment>
<dbReference type="SUPFAM" id="SSF52540">
    <property type="entry name" value="P-loop containing nucleoside triphosphate hydrolases"/>
    <property type="match status" value="1"/>
</dbReference>
<dbReference type="InterPro" id="IPR001650">
    <property type="entry name" value="Helicase_C-like"/>
</dbReference>
<accession>A0A835XFF8</accession>
<evidence type="ECO:0000313" key="17">
    <source>
        <dbReference type="Proteomes" id="UP000612055"/>
    </source>
</evidence>
<dbReference type="GO" id="GO:0016787">
    <property type="term" value="F:hydrolase activity"/>
    <property type="evidence" value="ECO:0007669"/>
    <property type="project" value="UniProtKB-KW"/>
</dbReference>
<dbReference type="Pfam" id="PF00271">
    <property type="entry name" value="Helicase_C"/>
    <property type="match status" value="1"/>
</dbReference>
<evidence type="ECO:0000256" key="11">
    <source>
        <dbReference type="ARBA" id="ARBA00037449"/>
    </source>
</evidence>
<feature type="compositionally biased region" description="Low complexity" evidence="13">
    <location>
        <begin position="113"/>
        <end position="125"/>
    </location>
</feature>
<proteinExistence type="inferred from homology"/>
<keyword evidence="17" id="KW-1185">Reference proteome</keyword>
<dbReference type="PROSITE" id="PS51192">
    <property type="entry name" value="HELICASE_ATP_BIND_1"/>
    <property type="match status" value="1"/>
</dbReference>
<dbReference type="CDD" id="cd00268">
    <property type="entry name" value="DEADc"/>
    <property type="match status" value="1"/>
</dbReference>
<comment type="function">
    <text evidence="11">ATP-dependent RNA helicase required for 60S ribosomal subunit synthesis. Involved in efficient pre-rRNA processing, predominantly at site A3, which is necessary for the normal formation of 25S and 5.8S rRNAs.</text>
</comment>